<name>A0AAU8GVR2_9BACT</name>
<dbReference type="PROSITE" id="PS51257">
    <property type="entry name" value="PROKAR_LIPOPROTEIN"/>
    <property type="match status" value="1"/>
</dbReference>
<dbReference type="InterPro" id="IPR008816">
    <property type="entry name" value="Gly_zipper_2TM_dom"/>
</dbReference>
<dbReference type="AlphaFoldDB" id="A0AAU8GVR2"/>
<evidence type="ECO:0000259" key="2">
    <source>
        <dbReference type="Pfam" id="PF05433"/>
    </source>
</evidence>
<protein>
    <submittedName>
        <fullName evidence="3">Glycine zipper 2TM domain-containing protein</fullName>
    </submittedName>
</protein>
<feature type="domain" description="Glycine zipper 2TM" evidence="2">
    <location>
        <begin position="28"/>
        <end position="66"/>
    </location>
</feature>
<keyword evidence="1" id="KW-0732">Signal</keyword>
<feature type="signal peptide" evidence="1">
    <location>
        <begin position="1"/>
        <end position="19"/>
    </location>
</feature>
<dbReference type="EMBL" id="CP144373">
    <property type="protein sequence ID" value="XCH46156.1"/>
    <property type="molecule type" value="Genomic_DNA"/>
</dbReference>
<dbReference type="KEGG" id="taut:V4D30_07370"/>
<proteinExistence type="predicted"/>
<sequence>MKGLALVLAALMLFTVACGQLQQQHYEGAGAGAVVGGIAGALLDKKNPWRGGVIGAGLGAVFGATIADISTRGSREAYQSGRPVEYRTEDGRGYYRAEPASDYYYKDPYTKCRKVSEKVWENGKLVKDTVKEVCESEKQERSY</sequence>
<organism evidence="3">
    <name type="scientific">Thermodesulfovibrio autotrophicus</name>
    <dbReference type="NCBI Taxonomy" id="3118333"/>
    <lineage>
        <taxon>Bacteria</taxon>
        <taxon>Pseudomonadati</taxon>
        <taxon>Nitrospirota</taxon>
        <taxon>Thermodesulfovibrionia</taxon>
        <taxon>Thermodesulfovibrionales</taxon>
        <taxon>Thermodesulfovibrionaceae</taxon>
        <taxon>Thermodesulfovibrio</taxon>
    </lineage>
</organism>
<feature type="chain" id="PRO_5043537883" evidence="1">
    <location>
        <begin position="20"/>
        <end position="143"/>
    </location>
</feature>
<evidence type="ECO:0000313" key="3">
    <source>
        <dbReference type="EMBL" id="XCH46156.1"/>
    </source>
</evidence>
<gene>
    <name evidence="3" type="ORF">V4D30_07370</name>
</gene>
<dbReference type="GO" id="GO:0019867">
    <property type="term" value="C:outer membrane"/>
    <property type="evidence" value="ECO:0007669"/>
    <property type="project" value="InterPro"/>
</dbReference>
<dbReference type="RefSeq" id="WP_353683695.1">
    <property type="nucleotide sequence ID" value="NZ_CP144373.1"/>
</dbReference>
<dbReference type="Pfam" id="PF05433">
    <property type="entry name" value="Rick_17kDa_Anti"/>
    <property type="match status" value="1"/>
</dbReference>
<reference evidence="3" key="1">
    <citation type="submission" date="2024-01" db="EMBL/GenBank/DDBJ databases">
        <title>The first autotrophic representatives of the genus Thermodesulfovibrio.</title>
        <authorList>
            <person name="Maltseva A.I."/>
            <person name="Elcheninov A.G."/>
            <person name="Kublanov I.V."/>
            <person name="Lebedinsky A.V."/>
            <person name="Frolov E.N."/>
        </authorList>
    </citation>
    <scope>NUCLEOTIDE SEQUENCE</scope>
    <source>
        <strain evidence="3">3907-1M</strain>
    </source>
</reference>
<accession>A0AAU8GVR2</accession>
<evidence type="ECO:0000256" key="1">
    <source>
        <dbReference type="SAM" id="SignalP"/>
    </source>
</evidence>